<feature type="compositionally biased region" description="Basic residues" evidence="1">
    <location>
        <begin position="1"/>
        <end position="13"/>
    </location>
</feature>
<reference evidence="2 3" key="1">
    <citation type="submission" date="2015-08" db="EMBL/GenBank/DDBJ databases">
        <title>Next Generation Sequencing and Analysis of the Genome of Puccinia sorghi L Schw, the Causal Agent of Maize Common Rust.</title>
        <authorList>
            <person name="Rochi L."/>
            <person name="Burguener G."/>
            <person name="Darino M."/>
            <person name="Turjanski A."/>
            <person name="Kreff E."/>
            <person name="Dieguez M.J."/>
            <person name="Sacco F."/>
        </authorList>
    </citation>
    <scope>NUCLEOTIDE SEQUENCE [LARGE SCALE GENOMIC DNA]</scope>
    <source>
        <strain evidence="2 3">RO10H11247</strain>
    </source>
</reference>
<sequence length="86" mass="9542">MPSRNNSKKKASTSKKASPTPTKPTTEKPAIRIKSKKNRGKNSSEAAWHTQNNRGSIFVSQITRELDHHLGIKLHPTTAFHPQTDG</sequence>
<dbReference type="Proteomes" id="UP000037035">
    <property type="component" value="Unassembled WGS sequence"/>
</dbReference>
<accession>A0A0L6U879</accession>
<organism evidence="2 3">
    <name type="scientific">Puccinia sorghi</name>
    <dbReference type="NCBI Taxonomy" id="27349"/>
    <lineage>
        <taxon>Eukaryota</taxon>
        <taxon>Fungi</taxon>
        <taxon>Dikarya</taxon>
        <taxon>Basidiomycota</taxon>
        <taxon>Pucciniomycotina</taxon>
        <taxon>Pucciniomycetes</taxon>
        <taxon>Pucciniales</taxon>
        <taxon>Pucciniaceae</taxon>
        <taxon>Puccinia</taxon>
    </lineage>
</organism>
<feature type="non-terminal residue" evidence="2">
    <location>
        <position position="86"/>
    </location>
</feature>
<name>A0A0L6U879_9BASI</name>
<dbReference type="AlphaFoldDB" id="A0A0L6U879"/>
<feature type="compositionally biased region" description="Low complexity" evidence="1">
    <location>
        <begin position="14"/>
        <end position="24"/>
    </location>
</feature>
<feature type="region of interest" description="Disordered" evidence="1">
    <location>
        <begin position="1"/>
        <end position="49"/>
    </location>
</feature>
<evidence type="ECO:0000256" key="1">
    <source>
        <dbReference type="SAM" id="MobiDB-lite"/>
    </source>
</evidence>
<evidence type="ECO:0000313" key="3">
    <source>
        <dbReference type="Proteomes" id="UP000037035"/>
    </source>
</evidence>
<dbReference type="EMBL" id="LAVV01014466">
    <property type="protein sequence ID" value="KNZ44748.1"/>
    <property type="molecule type" value="Genomic_DNA"/>
</dbReference>
<protein>
    <submittedName>
        <fullName evidence="2">Uncharacterized protein</fullName>
    </submittedName>
</protein>
<feature type="compositionally biased region" description="Basic residues" evidence="1">
    <location>
        <begin position="31"/>
        <end position="40"/>
    </location>
</feature>
<dbReference type="OrthoDB" id="3227343at2759"/>
<keyword evidence="3" id="KW-1185">Reference proteome</keyword>
<comment type="caution">
    <text evidence="2">The sequence shown here is derived from an EMBL/GenBank/DDBJ whole genome shotgun (WGS) entry which is preliminary data.</text>
</comment>
<proteinExistence type="predicted"/>
<dbReference type="VEuPathDB" id="FungiDB:VP01_8876g1"/>
<gene>
    <name evidence="2" type="ORF">VP01_8876g1</name>
</gene>
<evidence type="ECO:0000313" key="2">
    <source>
        <dbReference type="EMBL" id="KNZ44748.1"/>
    </source>
</evidence>